<sequence length="354" mass="36624">MRMSVVSRFAMNVTSGRVARARRLALAVPLAAVVAVGLSACADPKHGSAAQPVPADTASASASASSTATASATPTATPTPTVLNGTAGNGLTISNGTRLVVMDGATVDFGTPVHDLAWSPDGKRAAFVDGSGNLVVAAPDGSGQVTVAKNPGGQTWSHPAWQVSVKDEHGYGHAYNRLFFTVEQSKVLRLMSVPATAADGTPEPLGLNKESDDTVPDLPQTGNLWPNSAADGRRAVYANRNTGEVYVRDEYTRQTGIAFGKGSEPTVSPDGNEIVFVRSVDGHNHLFEQQNFNEAPKDLTPGATADYTEPAFSADGRTLAARTEQGIVTLPANGSAAPTLVSGYTGLPAFRPAK</sequence>
<keyword evidence="3" id="KW-0732">Signal</keyword>
<organism evidence="4 5">
    <name type="scientific">Kitasatospora paracochleata</name>
    <dbReference type="NCBI Taxonomy" id="58354"/>
    <lineage>
        <taxon>Bacteria</taxon>
        <taxon>Bacillati</taxon>
        <taxon>Actinomycetota</taxon>
        <taxon>Actinomycetes</taxon>
        <taxon>Kitasatosporales</taxon>
        <taxon>Streptomycetaceae</taxon>
        <taxon>Kitasatospora</taxon>
    </lineage>
</organism>
<dbReference type="InterPro" id="IPR011042">
    <property type="entry name" value="6-blade_b-propeller_TolB-like"/>
</dbReference>
<feature type="compositionally biased region" description="Low complexity" evidence="2">
    <location>
        <begin position="57"/>
        <end position="81"/>
    </location>
</feature>
<evidence type="ECO:0000313" key="5">
    <source>
        <dbReference type="Proteomes" id="UP001206483"/>
    </source>
</evidence>
<proteinExistence type="inferred from homology"/>
<dbReference type="PANTHER" id="PTHR36842:SF1">
    <property type="entry name" value="PROTEIN TOLB"/>
    <property type="match status" value="1"/>
</dbReference>
<keyword evidence="5" id="KW-1185">Reference proteome</keyword>
<dbReference type="SUPFAM" id="SSF82171">
    <property type="entry name" value="DPP6 N-terminal domain-like"/>
    <property type="match status" value="1"/>
</dbReference>
<comment type="caution">
    <text evidence="4">The sequence shown here is derived from an EMBL/GenBank/DDBJ whole genome shotgun (WGS) entry which is preliminary data.</text>
</comment>
<dbReference type="InterPro" id="IPR011659">
    <property type="entry name" value="WD40"/>
</dbReference>
<protein>
    <submittedName>
        <fullName evidence="4">Tol biopolymer transport system component</fullName>
    </submittedName>
</protein>
<dbReference type="PANTHER" id="PTHR36842">
    <property type="entry name" value="PROTEIN TOLB HOMOLOG"/>
    <property type="match status" value="1"/>
</dbReference>
<evidence type="ECO:0000256" key="2">
    <source>
        <dbReference type="SAM" id="MobiDB-lite"/>
    </source>
</evidence>
<evidence type="ECO:0000313" key="4">
    <source>
        <dbReference type="EMBL" id="MCP2311756.1"/>
    </source>
</evidence>
<feature type="signal peptide" evidence="3">
    <location>
        <begin position="1"/>
        <end position="42"/>
    </location>
</feature>
<comment type="similarity">
    <text evidence="1">Belongs to the TolB family.</text>
</comment>
<dbReference type="RefSeq" id="WP_253800329.1">
    <property type="nucleotide sequence ID" value="NZ_JAMZDX010000004.1"/>
</dbReference>
<feature type="chain" id="PRO_5046781031" evidence="3">
    <location>
        <begin position="43"/>
        <end position="354"/>
    </location>
</feature>
<accession>A0ABT1J4T3</accession>
<evidence type="ECO:0000256" key="3">
    <source>
        <dbReference type="SAM" id="SignalP"/>
    </source>
</evidence>
<feature type="region of interest" description="Disordered" evidence="2">
    <location>
        <begin position="197"/>
        <end position="228"/>
    </location>
</feature>
<dbReference type="Proteomes" id="UP001206483">
    <property type="component" value="Unassembled WGS sequence"/>
</dbReference>
<name>A0ABT1J4T3_9ACTN</name>
<dbReference type="Gene3D" id="2.120.10.30">
    <property type="entry name" value="TolB, C-terminal domain"/>
    <property type="match status" value="2"/>
</dbReference>
<dbReference type="EMBL" id="JAMZDX010000004">
    <property type="protein sequence ID" value="MCP2311756.1"/>
    <property type="molecule type" value="Genomic_DNA"/>
</dbReference>
<evidence type="ECO:0000256" key="1">
    <source>
        <dbReference type="ARBA" id="ARBA00009820"/>
    </source>
</evidence>
<dbReference type="Pfam" id="PF07676">
    <property type="entry name" value="PD40"/>
    <property type="match status" value="3"/>
</dbReference>
<feature type="region of interest" description="Disordered" evidence="2">
    <location>
        <begin position="45"/>
        <end position="88"/>
    </location>
</feature>
<gene>
    <name evidence="4" type="ORF">FHR36_004919</name>
</gene>
<reference evidence="4 5" key="1">
    <citation type="submission" date="2022-06" db="EMBL/GenBank/DDBJ databases">
        <title>Sequencing the genomes of 1000 actinobacteria strains.</title>
        <authorList>
            <person name="Klenk H.-P."/>
        </authorList>
    </citation>
    <scope>NUCLEOTIDE SEQUENCE [LARGE SCALE GENOMIC DNA]</scope>
    <source>
        <strain evidence="4 5">DSM 41656</strain>
    </source>
</reference>